<feature type="region of interest" description="Disordered" evidence="1">
    <location>
        <begin position="192"/>
        <end position="237"/>
    </location>
</feature>
<evidence type="ECO:0008006" key="4">
    <source>
        <dbReference type="Google" id="ProtNLM"/>
    </source>
</evidence>
<accession>A0ABZ2J5Q4</accession>
<evidence type="ECO:0000313" key="2">
    <source>
        <dbReference type="EMBL" id="WWX24093.1"/>
    </source>
</evidence>
<feature type="compositionally biased region" description="Gly residues" evidence="1">
    <location>
        <begin position="214"/>
        <end position="223"/>
    </location>
</feature>
<keyword evidence="3" id="KW-1185">Reference proteome</keyword>
<dbReference type="RefSeq" id="WP_338669788.1">
    <property type="nucleotide sequence ID" value="NZ_CP146609.1"/>
</dbReference>
<reference evidence="2 3" key="1">
    <citation type="submission" date="2024-03" db="EMBL/GenBank/DDBJ databases">
        <title>Phenotype and Genome Characterization of a Sulfate-Reducing Bacterium Pseudodesulfovibrio sp. strain 5S69, isolated from Petroleum Reservoir in Tatarstan (Russia).</title>
        <authorList>
            <person name="Bidzhieva S.K."/>
            <person name="Kadnikov V."/>
            <person name="Tourova T.P."/>
            <person name="Samigullina S.R."/>
            <person name="Sokolova D.S."/>
            <person name="Poltaraus A.B."/>
            <person name="Avtukh A.N."/>
            <person name="Tereshina V.M."/>
            <person name="Mardanov A.V."/>
            <person name="Nazina T.N."/>
        </authorList>
    </citation>
    <scope>NUCLEOTIDE SEQUENCE [LARGE SCALE GENOMIC DNA]</scope>
    <source>
        <strain evidence="2 3">5S69</strain>
    </source>
</reference>
<evidence type="ECO:0000313" key="3">
    <source>
        <dbReference type="Proteomes" id="UP001385389"/>
    </source>
</evidence>
<protein>
    <recommendedName>
        <fullName evidence="4">PE-PGRS family protein</fullName>
    </recommendedName>
</protein>
<proteinExistence type="predicted"/>
<organism evidence="2 3">
    <name type="scientific">Pseudodesulfovibrio methanolicus</name>
    <dbReference type="NCBI Taxonomy" id="3126690"/>
    <lineage>
        <taxon>Bacteria</taxon>
        <taxon>Pseudomonadati</taxon>
        <taxon>Thermodesulfobacteriota</taxon>
        <taxon>Desulfovibrionia</taxon>
        <taxon>Desulfovibrionales</taxon>
        <taxon>Desulfovibrionaceae</taxon>
    </lineage>
</organism>
<evidence type="ECO:0000256" key="1">
    <source>
        <dbReference type="SAM" id="MobiDB-lite"/>
    </source>
</evidence>
<dbReference type="Proteomes" id="UP001385389">
    <property type="component" value="Chromosome"/>
</dbReference>
<dbReference type="EMBL" id="CP146609">
    <property type="protein sequence ID" value="WWX24093.1"/>
    <property type="molecule type" value="Genomic_DNA"/>
</dbReference>
<sequence length="385" mass="37199">MAWLKRTLMAGRGPGNWFGDGSDGDIRVGSAGAEQSFDGGFTWSTIPGWTIVGSVVLIPSVQDGDMVLVNACNLTVDSGYTLTVMNRCRGLLVYCTGIATISGKALSMTARGCHANPADSTTTSDTPVAPSDGNAVPAEGIILRRLAHGQTDTHTGVLGLGLGLAMLASEANQPIVDGDGLVIAIPRIGGAGAPYNEDIPDSPGYDGSARENAPGGGGGGGNYGANSQTPPSADGTCYAGGPGVGGANAAPGLAPGEYGGPGSAGVAPFASTRNGCGGGAGNPGGLGIKSGEDGEDGVGGLLILIARAIVVVGFAQLAAEGSPGGSGPSGVRSGGGGSGAGAIFVFCASLTGSITPLISGGPGGTATMDGGKGGDGHYSLHFIDP</sequence>
<gene>
    <name evidence="2" type="ORF">V8V93_07725</name>
</gene>
<feature type="region of interest" description="Disordered" evidence="1">
    <location>
        <begin position="114"/>
        <end position="134"/>
    </location>
</feature>
<name>A0ABZ2J5Q4_9BACT</name>